<dbReference type="PATRIC" id="fig|768706.3.peg.5140"/>
<reference evidence="2" key="1">
    <citation type="submission" date="2011-11" db="EMBL/GenBank/DDBJ databases">
        <title>Complete sequence of Desulfosporosinus orientis DSM 765.</title>
        <authorList>
            <person name="Lucas S."/>
            <person name="Han J."/>
            <person name="Lapidus A."/>
            <person name="Cheng J.-F."/>
            <person name="Goodwin L."/>
            <person name="Pitluck S."/>
            <person name="Peters L."/>
            <person name="Ovchinnikova G."/>
            <person name="Teshima H."/>
            <person name="Detter J.C."/>
            <person name="Han C."/>
            <person name="Tapia R."/>
            <person name="Land M."/>
            <person name="Hauser L."/>
            <person name="Kyrpides N."/>
            <person name="Ivanova N."/>
            <person name="Pagani I."/>
            <person name="Pester M."/>
            <person name="Spring S."/>
            <person name="Ollivier B."/>
            <person name="Rattei T."/>
            <person name="Klenk H.-P."/>
            <person name="Wagner M."/>
            <person name="Loy A."/>
            <person name="Woyke T."/>
        </authorList>
    </citation>
    <scope>NUCLEOTIDE SEQUENCE [LARGE SCALE GENOMIC DNA]</scope>
    <source>
        <strain evidence="2">ATCC 19365 / DSM 765 / NCIMB 8382 / VKM B-1628</strain>
    </source>
</reference>
<keyword evidence="2" id="KW-1185">Reference proteome</keyword>
<reference evidence="1 2" key="2">
    <citation type="journal article" date="2012" name="J. Bacteriol.">
        <title>Complete genome sequences of Desulfosporosinus orientis DSM765T, Desulfosporosinus youngiae DSM17734T, Desulfosporosinus meridiei DSM13257T, and Desulfosporosinus acidiphilus DSM22704T.</title>
        <authorList>
            <person name="Pester M."/>
            <person name="Brambilla E."/>
            <person name="Alazard D."/>
            <person name="Rattei T."/>
            <person name="Weinmaier T."/>
            <person name="Han J."/>
            <person name="Lucas S."/>
            <person name="Lapidus A."/>
            <person name="Cheng J.F."/>
            <person name="Goodwin L."/>
            <person name="Pitluck S."/>
            <person name="Peters L."/>
            <person name="Ovchinnikova G."/>
            <person name="Teshima H."/>
            <person name="Detter J.C."/>
            <person name="Han C.S."/>
            <person name="Tapia R."/>
            <person name="Land M.L."/>
            <person name="Hauser L."/>
            <person name="Kyrpides N.C."/>
            <person name="Ivanova N.N."/>
            <person name="Pagani I."/>
            <person name="Huntmann M."/>
            <person name="Wei C.L."/>
            <person name="Davenport K.W."/>
            <person name="Daligault H."/>
            <person name="Chain P.S."/>
            <person name="Chen A."/>
            <person name="Mavromatis K."/>
            <person name="Markowitz V."/>
            <person name="Szeto E."/>
            <person name="Mikhailova N."/>
            <person name="Pati A."/>
            <person name="Wagner M."/>
            <person name="Woyke T."/>
            <person name="Ollivier B."/>
            <person name="Klenk H.P."/>
            <person name="Spring S."/>
            <person name="Loy A."/>
        </authorList>
    </citation>
    <scope>NUCLEOTIDE SEQUENCE [LARGE SCALE GENOMIC DNA]</scope>
    <source>
        <strain evidence="2">ATCC 19365 / DSM 765 / NCIMB 8382 / VKM B-1628</strain>
    </source>
</reference>
<dbReference type="AlphaFoldDB" id="G7WJK4"/>
<dbReference type="InterPro" id="IPR036638">
    <property type="entry name" value="HLH_DNA-bd_sf"/>
</dbReference>
<name>G7WJK4_DESOD</name>
<sequence length="62" mass="7466">MKHLINDQIEELRIQMHKVALDKELTDYRVVSISCKLDGLINEFYMMNRQKFKTYGDNLRDC</sequence>
<dbReference type="GO" id="GO:0046983">
    <property type="term" value="F:protein dimerization activity"/>
    <property type="evidence" value="ECO:0007669"/>
    <property type="project" value="InterPro"/>
</dbReference>
<dbReference type="KEGG" id="dor:Desor_5048"/>
<dbReference type="Proteomes" id="UP000006346">
    <property type="component" value="Chromosome"/>
</dbReference>
<dbReference type="InterPro" id="IPR018540">
    <property type="entry name" value="Spo0E-like"/>
</dbReference>
<dbReference type="InterPro" id="IPR037208">
    <property type="entry name" value="Spo0E-like_sf"/>
</dbReference>
<dbReference type="Gene3D" id="4.10.280.10">
    <property type="entry name" value="Helix-loop-helix DNA-binding domain"/>
    <property type="match status" value="1"/>
</dbReference>
<dbReference type="SUPFAM" id="SSF140500">
    <property type="entry name" value="BAS1536-like"/>
    <property type="match status" value="1"/>
</dbReference>
<dbReference type="Pfam" id="PF09388">
    <property type="entry name" value="SpoOE-like"/>
    <property type="match status" value="1"/>
</dbReference>
<dbReference type="GO" id="GO:0043937">
    <property type="term" value="P:regulation of sporulation"/>
    <property type="evidence" value="ECO:0007669"/>
    <property type="project" value="InterPro"/>
</dbReference>
<accession>G7WJK4</accession>
<gene>
    <name evidence="1" type="ordered locus">Desor_5048</name>
</gene>
<dbReference type="HOGENOM" id="CLU_2952896_0_0_9"/>
<dbReference type="EMBL" id="CP003108">
    <property type="protein sequence ID" value="AET70441.1"/>
    <property type="molecule type" value="Genomic_DNA"/>
</dbReference>
<dbReference type="OrthoDB" id="1799551at2"/>
<proteinExistence type="predicted"/>
<organism evidence="1 2">
    <name type="scientific">Desulfosporosinus orientis (strain ATCC 19365 / DSM 765 / NCIMB 8382 / VKM B-1628 / Singapore I)</name>
    <name type="common">Desulfotomaculum orientis</name>
    <dbReference type="NCBI Taxonomy" id="768706"/>
    <lineage>
        <taxon>Bacteria</taxon>
        <taxon>Bacillati</taxon>
        <taxon>Bacillota</taxon>
        <taxon>Clostridia</taxon>
        <taxon>Eubacteriales</taxon>
        <taxon>Desulfitobacteriaceae</taxon>
        <taxon>Desulfosporosinus</taxon>
    </lineage>
</organism>
<dbReference type="RefSeq" id="WP_014187245.1">
    <property type="nucleotide sequence ID" value="NC_016584.1"/>
</dbReference>
<evidence type="ECO:0000313" key="1">
    <source>
        <dbReference type="EMBL" id="AET70441.1"/>
    </source>
</evidence>
<evidence type="ECO:0000313" key="2">
    <source>
        <dbReference type="Proteomes" id="UP000006346"/>
    </source>
</evidence>
<protein>
    <submittedName>
        <fullName evidence="1">Spo0E like sporulation regulatory protein</fullName>
    </submittedName>
</protein>